<dbReference type="STRING" id="448.Lery_0424"/>
<accession>A0A0W0TUU6</accession>
<dbReference type="Proteomes" id="UP000054773">
    <property type="component" value="Unassembled WGS sequence"/>
</dbReference>
<comment type="caution">
    <text evidence="1">The sequence shown here is derived from an EMBL/GenBank/DDBJ whole genome shotgun (WGS) entry which is preliminary data.</text>
</comment>
<dbReference type="OrthoDB" id="5657091at2"/>
<organism evidence="1 2">
    <name type="scientific">Legionella erythra</name>
    <dbReference type="NCBI Taxonomy" id="448"/>
    <lineage>
        <taxon>Bacteria</taxon>
        <taxon>Pseudomonadati</taxon>
        <taxon>Pseudomonadota</taxon>
        <taxon>Gammaproteobacteria</taxon>
        <taxon>Legionellales</taxon>
        <taxon>Legionellaceae</taxon>
        <taxon>Legionella</taxon>
    </lineage>
</organism>
<sequence length="61" mass="7028">MNTNSAITLNKIDEELLSPRQFINLKPGDKVNIAYTQVIPARLGQRDFGKIKVHYKKPIYK</sequence>
<gene>
    <name evidence="1" type="ORF">Lery_0424</name>
</gene>
<proteinExistence type="predicted"/>
<dbReference type="RefSeq" id="WP_058525598.1">
    <property type="nucleotide sequence ID" value="NZ_CAAAHY010000001.1"/>
</dbReference>
<keyword evidence="2" id="KW-1185">Reference proteome</keyword>
<evidence type="ECO:0000313" key="1">
    <source>
        <dbReference type="EMBL" id="KTC99523.1"/>
    </source>
</evidence>
<name>A0A0W0TUU6_LEGER</name>
<protein>
    <submittedName>
        <fullName evidence="1">Uncharacterized protein</fullName>
    </submittedName>
</protein>
<dbReference type="EMBL" id="LNYA01000003">
    <property type="protein sequence ID" value="KTC99523.1"/>
    <property type="molecule type" value="Genomic_DNA"/>
</dbReference>
<dbReference type="PATRIC" id="fig|448.7.peg.441"/>
<reference evidence="1 2" key="1">
    <citation type="submission" date="2015-11" db="EMBL/GenBank/DDBJ databases">
        <title>Genomic analysis of 38 Legionella species identifies large and diverse effector repertoires.</title>
        <authorList>
            <person name="Burstein D."/>
            <person name="Amaro F."/>
            <person name="Zusman T."/>
            <person name="Lifshitz Z."/>
            <person name="Cohen O."/>
            <person name="Gilbert J.A."/>
            <person name="Pupko T."/>
            <person name="Shuman H.A."/>
            <person name="Segal G."/>
        </authorList>
    </citation>
    <scope>NUCLEOTIDE SEQUENCE [LARGE SCALE GENOMIC DNA]</scope>
    <source>
        <strain evidence="1 2">SE-32A-C8</strain>
    </source>
</reference>
<dbReference type="AlphaFoldDB" id="A0A0W0TUU6"/>
<evidence type="ECO:0000313" key="2">
    <source>
        <dbReference type="Proteomes" id="UP000054773"/>
    </source>
</evidence>